<keyword evidence="3" id="KW-0804">Transcription</keyword>
<comment type="caution">
    <text evidence="6">The sequence shown here is derived from an EMBL/GenBank/DDBJ whole genome shotgun (WGS) entry which is preliminary data.</text>
</comment>
<dbReference type="Proteomes" id="UP001139157">
    <property type="component" value="Unassembled WGS sequence"/>
</dbReference>
<dbReference type="PANTHER" id="PTHR30055">
    <property type="entry name" value="HTH-TYPE TRANSCRIPTIONAL REGULATOR RUTR"/>
    <property type="match status" value="1"/>
</dbReference>
<feature type="domain" description="HTH tetR-type" evidence="5">
    <location>
        <begin position="17"/>
        <end position="77"/>
    </location>
</feature>
<dbReference type="Pfam" id="PF17754">
    <property type="entry name" value="TetR_C_14"/>
    <property type="match status" value="1"/>
</dbReference>
<dbReference type="PRINTS" id="PR00455">
    <property type="entry name" value="HTHTETR"/>
</dbReference>
<evidence type="ECO:0000313" key="7">
    <source>
        <dbReference type="Proteomes" id="UP001139157"/>
    </source>
</evidence>
<proteinExistence type="predicted"/>
<evidence type="ECO:0000313" key="6">
    <source>
        <dbReference type="EMBL" id="MCM6777963.1"/>
    </source>
</evidence>
<protein>
    <submittedName>
        <fullName evidence="6">TetR family transcriptional regulator</fullName>
    </submittedName>
</protein>
<evidence type="ECO:0000256" key="4">
    <source>
        <dbReference type="PROSITE-ProRule" id="PRU00335"/>
    </source>
</evidence>
<reference evidence="6" key="1">
    <citation type="submission" date="2022-06" db="EMBL/GenBank/DDBJ databases">
        <title>Novel species in genus nocardia.</title>
        <authorList>
            <person name="Li F."/>
        </authorList>
    </citation>
    <scope>NUCLEOTIDE SEQUENCE</scope>
    <source>
        <strain evidence="6">CDC141</strain>
    </source>
</reference>
<evidence type="ECO:0000259" key="5">
    <source>
        <dbReference type="PROSITE" id="PS50977"/>
    </source>
</evidence>
<dbReference type="Gene3D" id="1.10.10.60">
    <property type="entry name" value="Homeodomain-like"/>
    <property type="match status" value="1"/>
</dbReference>
<evidence type="ECO:0000256" key="3">
    <source>
        <dbReference type="ARBA" id="ARBA00023163"/>
    </source>
</evidence>
<keyword evidence="7" id="KW-1185">Reference proteome</keyword>
<dbReference type="RefSeq" id="WP_251917424.1">
    <property type="nucleotide sequence ID" value="NZ_JAMRXG010000018.1"/>
</dbReference>
<dbReference type="PROSITE" id="PS50977">
    <property type="entry name" value="HTH_TETR_2"/>
    <property type="match status" value="1"/>
</dbReference>
<sequence length="206" mass="23153">MPGETRVTAGLRERKKERTRRTIRTEAMRLFKRQGYAETTIEQIAEAADISPSTFFRYFPSKQDVVLADDLDPIMVEAIRSQPPEMPPLTVFRNAFQNTIAALDDEEVRFEQERMTLIWNEPELRGVIARETERNVQMVAGLVAERVGRAPDDLEVRAFSGALIGAAMTAWGPDGLDFDKVDRIVDFLAAGMPLPSAPKTDESSPR</sequence>
<dbReference type="SUPFAM" id="SSF46689">
    <property type="entry name" value="Homeodomain-like"/>
    <property type="match status" value="1"/>
</dbReference>
<dbReference type="InterPro" id="IPR050109">
    <property type="entry name" value="HTH-type_TetR-like_transc_reg"/>
</dbReference>
<organism evidence="6 7">
    <name type="scientific">Nocardia pulmonis</name>
    <dbReference type="NCBI Taxonomy" id="2951408"/>
    <lineage>
        <taxon>Bacteria</taxon>
        <taxon>Bacillati</taxon>
        <taxon>Actinomycetota</taxon>
        <taxon>Actinomycetes</taxon>
        <taxon>Mycobacteriales</taxon>
        <taxon>Nocardiaceae</taxon>
        <taxon>Nocardia</taxon>
    </lineage>
</organism>
<gene>
    <name evidence="6" type="ORF">NDR86_31215</name>
</gene>
<dbReference type="AlphaFoldDB" id="A0A9X2EFE9"/>
<dbReference type="InterPro" id="IPR009057">
    <property type="entry name" value="Homeodomain-like_sf"/>
</dbReference>
<dbReference type="Pfam" id="PF00440">
    <property type="entry name" value="TetR_N"/>
    <property type="match status" value="1"/>
</dbReference>
<feature type="DNA-binding region" description="H-T-H motif" evidence="4">
    <location>
        <begin position="40"/>
        <end position="59"/>
    </location>
</feature>
<keyword evidence="2 4" id="KW-0238">DNA-binding</keyword>
<name>A0A9X2EFE9_9NOCA</name>
<dbReference type="InterPro" id="IPR001647">
    <property type="entry name" value="HTH_TetR"/>
</dbReference>
<dbReference type="GO" id="GO:0003700">
    <property type="term" value="F:DNA-binding transcription factor activity"/>
    <property type="evidence" value="ECO:0007669"/>
    <property type="project" value="TreeGrafter"/>
</dbReference>
<dbReference type="EMBL" id="JAMRXG010000018">
    <property type="protein sequence ID" value="MCM6777963.1"/>
    <property type="molecule type" value="Genomic_DNA"/>
</dbReference>
<keyword evidence="1" id="KW-0805">Transcription regulation</keyword>
<dbReference type="Gene3D" id="1.10.357.10">
    <property type="entry name" value="Tetracycline Repressor, domain 2"/>
    <property type="match status" value="1"/>
</dbReference>
<accession>A0A9X2EFE9</accession>
<dbReference type="PANTHER" id="PTHR30055:SF234">
    <property type="entry name" value="HTH-TYPE TRANSCRIPTIONAL REGULATOR BETI"/>
    <property type="match status" value="1"/>
</dbReference>
<dbReference type="GO" id="GO:0000976">
    <property type="term" value="F:transcription cis-regulatory region binding"/>
    <property type="evidence" value="ECO:0007669"/>
    <property type="project" value="TreeGrafter"/>
</dbReference>
<dbReference type="InterPro" id="IPR041347">
    <property type="entry name" value="MftR_C"/>
</dbReference>
<evidence type="ECO:0000256" key="1">
    <source>
        <dbReference type="ARBA" id="ARBA00023015"/>
    </source>
</evidence>
<evidence type="ECO:0000256" key="2">
    <source>
        <dbReference type="ARBA" id="ARBA00023125"/>
    </source>
</evidence>